<organism evidence="3">
    <name type="scientific">candidate division WOR-3 bacterium</name>
    <dbReference type="NCBI Taxonomy" id="2052148"/>
    <lineage>
        <taxon>Bacteria</taxon>
        <taxon>Bacteria division WOR-3</taxon>
    </lineage>
</organism>
<reference evidence="3" key="1">
    <citation type="journal article" date="2020" name="mSystems">
        <title>Genome- and Community-Level Interaction Insights into Carbon Utilization and Element Cycling Functions of Hydrothermarchaeota in Hydrothermal Sediment.</title>
        <authorList>
            <person name="Zhou Z."/>
            <person name="Liu Y."/>
            <person name="Xu W."/>
            <person name="Pan J."/>
            <person name="Luo Z.H."/>
            <person name="Li M."/>
        </authorList>
    </citation>
    <scope>NUCLEOTIDE SEQUENCE [LARGE SCALE GENOMIC DNA]</scope>
    <source>
        <strain evidence="3">SpSt-780</strain>
    </source>
</reference>
<gene>
    <name evidence="3" type="ORF">ENV67_01505</name>
</gene>
<name>A0A7C4Y548_UNCW3</name>
<accession>A0A7C4Y548</accession>
<evidence type="ECO:0000259" key="1">
    <source>
        <dbReference type="Pfam" id="PF02625"/>
    </source>
</evidence>
<dbReference type="Pfam" id="PF02625">
    <property type="entry name" value="XdhC_CoxI"/>
    <property type="match status" value="1"/>
</dbReference>
<dbReference type="EMBL" id="DTHG01000018">
    <property type="protein sequence ID" value="HGW91203.1"/>
    <property type="molecule type" value="Genomic_DNA"/>
</dbReference>
<sequence length="260" mass="30089">MIEFYEKMLELMRSGKEFVLVKVVDRKGPAPTETGSSMIVFEDGSIFGTIGGGNLEYEAIKEAKERFKTKENGLKDYKLDEIDMVCGGNVTIYFQVFKARINVFIFGLGHIGISLLYHLKNLGYAVKLIDTREQSIPEYIRVNKYEDFFNENTIREDDFIVIATYSHDEDFKILKEIYKRNLKVKYLAIVASKNKIKIFKEEIMREFGNVDFSFLYSPAGLDIGGKTPDEIAISIISEMQSVRYNKEKVRHLRDDIHNNR</sequence>
<comment type="caution">
    <text evidence="3">The sequence shown here is derived from an EMBL/GenBank/DDBJ whole genome shotgun (WGS) entry which is preliminary data.</text>
</comment>
<proteinExistence type="predicted"/>
<dbReference type="Pfam" id="PF13478">
    <property type="entry name" value="XdhC_C"/>
    <property type="match status" value="1"/>
</dbReference>
<evidence type="ECO:0000313" key="3">
    <source>
        <dbReference type="EMBL" id="HGW91203.1"/>
    </source>
</evidence>
<dbReference type="InterPro" id="IPR027051">
    <property type="entry name" value="XdhC_Rossmann_dom"/>
</dbReference>
<feature type="domain" description="XdhC Rossmann" evidence="2">
    <location>
        <begin position="103"/>
        <end position="239"/>
    </location>
</feature>
<dbReference type="SUPFAM" id="SSF51735">
    <property type="entry name" value="NAD(P)-binding Rossmann-fold domains"/>
    <property type="match status" value="1"/>
</dbReference>
<dbReference type="InterPro" id="IPR036291">
    <property type="entry name" value="NAD(P)-bd_dom_sf"/>
</dbReference>
<feature type="domain" description="XdhC- CoxI" evidence="1">
    <location>
        <begin position="12"/>
        <end position="77"/>
    </location>
</feature>
<dbReference type="AlphaFoldDB" id="A0A7C4Y548"/>
<protein>
    <submittedName>
        <fullName evidence="3">XdhC family protein</fullName>
    </submittedName>
</protein>
<dbReference type="PANTHER" id="PTHR30388">
    <property type="entry name" value="ALDEHYDE OXIDOREDUCTASE MOLYBDENUM COFACTOR ASSEMBLY PROTEIN"/>
    <property type="match status" value="1"/>
</dbReference>
<dbReference type="PANTHER" id="PTHR30388:SF6">
    <property type="entry name" value="XANTHINE DEHYDROGENASE SUBUNIT A-RELATED"/>
    <property type="match status" value="1"/>
</dbReference>
<dbReference type="InterPro" id="IPR052698">
    <property type="entry name" value="MoCofactor_Util/Proc"/>
</dbReference>
<dbReference type="InterPro" id="IPR003777">
    <property type="entry name" value="XdhC_CoxI"/>
</dbReference>
<dbReference type="Gene3D" id="3.40.50.720">
    <property type="entry name" value="NAD(P)-binding Rossmann-like Domain"/>
    <property type="match status" value="1"/>
</dbReference>
<evidence type="ECO:0000259" key="2">
    <source>
        <dbReference type="Pfam" id="PF13478"/>
    </source>
</evidence>